<sequence length="874" mass="99859">MKTRYRTVPCNLYFIFVILGFVMSQSTETKLEDDEITNERTKRDIACLRLRFRRIDGSCNNVDNPNWGKSRGPYLRFLSPDYADGVGEMRRSKLGRALPGARLVSLNMVRDVNNEHPVISHMLMQWGQLINHDVSKKRSKEVTCCDDGMTILSNNPNCVPILLPSDDPTFRKRCLSFSRSDFVMVNGKREQINDVTAFVDASPVYGSTENIARSLRSFNGGKLNSLLRPFGKELLPTMRSDPSSFSSGDSRTNMLPSLVIVHVLLLREHNRLAENLARINPHWNDEALYQEARRIVSALVQQITYREFLPLVLGFGNMRPLALQNNGYFENYNPSLNPTIGNVFAVAAYRFGHSLVQSHLKRFTLNVRELPSPPLAVEFFNVSSVLNQDGEVDRIVLGLLNQKSQQADSSFTGQIHHNLFGTGGSGSDLYAINIQRARDHGIPGYNSWRQFCGFPRFTEFSELNAVMRADVVNVLRNLYNNIDDIDIYAAGMAEFPIQGGLVGPTFACIITRQFQNLKHGDRYWYENGRQSGSFSPDQLREIRKVSLARIICDNTDLIKSSQPEVMKVPSGSNQLTPCQNLPQLDLRMWREGNERENAIVQQQVNPFAEQRLKEFQRPVQRFQPFQPSQQLNNNVRPQTVTAAQDNRFINGGNRVLPNENVRPFQNQIIESSNIRPSFQEQQNEKQRFLALVQQQQQSLKQKLQQQQQQQLQQNLQRRPGNLPFNRQSPLPSQQNNFRNNQIIAQQPFFNTTLNNRGTQPFNRPGTSPNFSPLQPNRQVFQPFSPFVRPSQNLQSFQRRFSSDDNQIEPVIQNLFREQQNLKPVHIFFAQGGEQSIKRLSKLRNVKPQPGVIFRVPGLSKDDDDQGGFGFIAAF</sequence>
<proteinExistence type="predicted"/>
<evidence type="ECO:0000256" key="6">
    <source>
        <dbReference type="PIRSR" id="PIRSR619791-2"/>
    </source>
</evidence>
<evidence type="ECO:0000256" key="3">
    <source>
        <dbReference type="ARBA" id="ARBA00022559"/>
    </source>
</evidence>
<feature type="signal peptide" evidence="8">
    <location>
        <begin position="1"/>
        <end position="24"/>
    </location>
</feature>
<dbReference type="SUPFAM" id="SSF48113">
    <property type="entry name" value="Heme-dependent peroxidases"/>
    <property type="match status" value="1"/>
</dbReference>
<feature type="chain" id="PRO_5020034443" evidence="8">
    <location>
        <begin position="25"/>
        <end position="874"/>
    </location>
</feature>
<dbReference type="InterPro" id="IPR019791">
    <property type="entry name" value="Haem_peroxidase_animal"/>
</dbReference>
<dbReference type="EMBL" id="GGNE01000376">
    <property type="protein sequence ID" value="MIC88917.1"/>
    <property type="molecule type" value="Transcribed_RNA"/>
</dbReference>
<protein>
    <submittedName>
        <fullName evidence="9">Chorion peroxidase</fullName>
    </submittedName>
</protein>
<dbReference type="FunFam" id="1.10.640.10:FF:000003">
    <property type="entry name" value="chorion peroxidase"/>
    <property type="match status" value="1"/>
</dbReference>
<comment type="subcellular location">
    <subcellularLocation>
        <location evidence="1">Secreted</location>
    </subcellularLocation>
</comment>
<evidence type="ECO:0000256" key="7">
    <source>
        <dbReference type="SAM" id="MobiDB-lite"/>
    </source>
</evidence>
<keyword evidence="6" id="KW-0349">Heme</keyword>
<keyword evidence="6" id="KW-0479">Metal-binding</keyword>
<keyword evidence="3 9" id="KW-0560">Oxidoreductase</keyword>
<keyword evidence="6" id="KW-0408">Iron</keyword>
<dbReference type="AlphaFoldDB" id="A0A4D5R9W0"/>
<keyword evidence="2" id="KW-0964">Secreted</keyword>
<feature type="binding site" description="axial binding residue" evidence="6">
    <location>
        <position position="353"/>
    </location>
    <ligand>
        <name>heme b</name>
        <dbReference type="ChEBI" id="CHEBI:60344"/>
    </ligand>
    <ligandPart>
        <name>Fe</name>
        <dbReference type="ChEBI" id="CHEBI:18248"/>
    </ligandPart>
</feature>
<keyword evidence="3 9" id="KW-0575">Peroxidase</keyword>
<evidence type="ECO:0000256" key="1">
    <source>
        <dbReference type="ARBA" id="ARBA00004613"/>
    </source>
</evidence>
<dbReference type="GO" id="GO:0046872">
    <property type="term" value="F:metal ion binding"/>
    <property type="evidence" value="ECO:0007669"/>
    <property type="project" value="UniProtKB-KW"/>
</dbReference>
<keyword evidence="4 8" id="KW-0732">Signal</keyword>
<dbReference type="PRINTS" id="PR00457">
    <property type="entry name" value="ANPEROXIDASE"/>
</dbReference>
<dbReference type="PANTHER" id="PTHR11475">
    <property type="entry name" value="OXIDASE/PEROXIDASE"/>
    <property type="match status" value="1"/>
</dbReference>
<dbReference type="GO" id="GO:0020037">
    <property type="term" value="F:heme binding"/>
    <property type="evidence" value="ECO:0007669"/>
    <property type="project" value="InterPro"/>
</dbReference>
<dbReference type="GO" id="GO:0006979">
    <property type="term" value="P:response to oxidative stress"/>
    <property type="evidence" value="ECO:0007669"/>
    <property type="project" value="InterPro"/>
</dbReference>
<dbReference type="Pfam" id="PF03098">
    <property type="entry name" value="An_peroxidase"/>
    <property type="match status" value="1"/>
</dbReference>
<evidence type="ECO:0000256" key="4">
    <source>
        <dbReference type="ARBA" id="ARBA00022729"/>
    </source>
</evidence>
<dbReference type="Gene3D" id="1.10.640.10">
    <property type="entry name" value="Haem peroxidase domain superfamily, animal type"/>
    <property type="match status" value="1"/>
</dbReference>
<dbReference type="CDD" id="cd09823">
    <property type="entry name" value="peroxinectin_like"/>
    <property type="match status" value="1"/>
</dbReference>
<evidence type="ECO:0000256" key="8">
    <source>
        <dbReference type="SAM" id="SignalP"/>
    </source>
</evidence>
<reference evidence="9" key="1">
    <citation type="journal article" date="2018" name="Toxicon">
        <title>Venom-gland transcriptomics and venom proteomics of the giant Florida blue centipede, Scolopendra viridis.</title>
        <authorList>
            <person name="Ward M.J."/>
            <person name="Rokyta D.R."/>
        </authorList>
    </citation>
    <scope>NUCLEOTIDE SEQUENCE</scope>
    <source>
        <tissue evidence="9">Venom gland</tissue>
    </source>
</reference>
<dbReference type="GO" id="GO:0005576">
    <property type="term" value="C:extracellular region"/>
    <property type="evidence" value="ECO:0007669"/>
    <property type="project" value="UniProtKB-SubCell"/>
</dbReference>
<dbReference type="PANTHER" id="PTHR11475:SF4">
    <property type="entry name" value="CHORION PEROXIDASE"/>
    <property type="match status" value="1"/>
</dbReference>
<evidence type="ECO:0000256" key="5">
    <source>
        <dbReference type="ARBA" id="ARBA00023180"/>
    </source>
</evidence>
<dbReference type="GO" id="GO:0004601">
    <property type="term" value="F:peroxidase activity"/>
    <property type="evidence" value="ECO:0007669"/>
    <property type="project" value="UniProtKB-KW"/>
</dbReference>
<dbReference type="InterPro" id="IPR010255">
    <property type="entry name" value="Haem_peroxidase_sf"/>
</dbReference>
<keyword evidence="5" id="KW-0325">Glycoprotein</keyword>
<feature type="compositionally biased region" description="Polar residues" evidence="7">
    <location>
        <begin position="724"/>
        <end position="735"/>
    </location>
</feature>
<feature type="region of interest" description="Disordered" evidence="7">
    <location>
        <begin position="703"/>
        <end position="735"/>
    </location>
</feature>
<dbReference type="PROSITE" id="PS50292">
    <property type="entry name" value="PEROXIDASE_3"/>
    <property type="match status" value="1"/>
</dbReference>
<evidence type="ECO:0000313" key="9">
    <source>
        <dbReference type="EMBL" id="MIC88917.1"/>
    </source>
</evidence>
<accession>A0A4D5R9W0</accession>
<organism evidence="9">
    <name type="scientific">Scolopendra viridis</name>
    <name type="common">Giant centipede</name>
    <dbReference type="NCBI Taxonomy" id="118503"/>
    <lineage>
        <taxon>Eukaryota</taxon>
        <taxon>Metazoa</taxon>
        <taxon>Ecdysozoa</taxon>
        <taxon>Arthropoda</taxon>
        <taxon>Myriapoda</taxon>
        <taxon>Chilopoda</taxon>
        <taxon>Pleurostigmophora</taxon>
        <taxon>Scolopendromorpha</taxon>
        <taxon>Scolopendridae</taxon>
        <taxon>Scolopendra</taxon>
    </lineage>
</organism>
<evidence type="ECO:0000256" key="2">
    <source>
        <dbReference type="ARBA" id="ARBA00022525"/>
    </source>
</evidence>
<dbReference type="InterPro" id="IPR037120">
    <property type="entry name" value="Haem_peroxidase_sf_animal"/>
</dbReference>
<feature type="compositionally biased region" description="Low complexity" evidence="7">
    <location>
        <begin position="703"/>
        <end position="716"/>
    </location>
</feature>
<name>A0A4D5R9W0_SCOVI</name>